<sequence length="111" mass="12447">MSWLTSANTAGEGFPSPLPNYDCIDMGADTISIIKINSGKYRGFEYRYGKVSFVGDEEHGFEISFTVEVINKPFWRRVPNKNDVYFTRVTGDILMDLMSKNAGSVHTILVA</sequence>
<accession>A0A249Y2P5</accession>
<proteinExistence type="predicted"/>
<protein>
    <submittedName>
        <fullName evidence="1">Uncharacterized protein</fullName>
    </submittedName>
</protein>
<evidence type="ECO:0000313" key="1">
    <source>
        <dbReference type="EMBL" id="ASZ78932.1"/>
    </source>
</evidence>
<dbReference type="Proteomes" id="UP000224362">
    <property type="component" value="Segment"/>
</dbReference>
<evidence type="ECO:0000313" key="2">
    <source>
        <dbReference type="Proteomes" id="UP000224362"/>
    </source>
</evidence>
<dbReference type="EMBL" id="MF285619">
    <property type="protein sequence ID" value="ASZ78932.1"/>
    <property type="molecule type" value="Genomic_DNA"/>
</dbReference>
<gene>
    <name evidence="1" type="ORF">2050H1_166</name>
</gene>
<name>A0A249Y2P5_9CAUD</name>
<organism evidence="1 2">
    <name type="scientific">Serratia phage 2050H1</name>
    <dbReference type="NCBI Taxonomy" id="2024250"/>
    <lineage>
        <taxon>Viruses</taxon>
        <taxon>Duplodnaviria</taxon>
        <taxon>Heunggongvirae</taxon>
        <taxon>Uroviricota</taxon>
        <taxon>Caudoviricetes</taxon>
        <taxon>Pantevenvirales</taxon>
        <taxon>Ackermannviridae</taxon>
        <taxon>Miltonvirus</taxon>
        <taxon>Miltonvirus MAM1</taxon>
    </lineage>
</organism>
<reference evidence="1 2" key="1">
    <citation type="submission" date="2017-06" db="EMBL/GenBank/DDBJ databases">
        <authorList>
            <person name="Kim H.J."/>
            <person name="Triplett B.A."/>
        </authorList>
    </citation>
    <scope>NUCLEOTIDE SEQUENCE [LARGE SCALE GENOMIC DNA]</scope>
</reference>